<feature type="region of interest" description="Disordered" evidence="1">
    <location>
        <begin position="73"/>
        <end position="99"/>
    </location>
</feature>
<organism evidence="3 4">
    <name type="scientific">Aphis glycines</name>
    <name type="common">Soybean aphid</name>
    <dbReference type="NCBI Taxonomy" id="307491"/>
    <lineage>
        <taxon>Eukaryota</taxon>
        <taxon>Metazoa</taxon>
        <taxon>Ecdysozoa</taxon>
        <taxon>Arthropoda</taxon>
        <taxon>Hexapoda</taxon>
        <taxon>Insecta</taxon>
        <taxon>Pterygota</taxon>
        <taxon>Neoptera</taxon>
        <taxon>Paraneoptera</taxon>
        <taxon>Hemiptera</taxon>
        <taxon>Sternorrhyncha</taxon>
        <taxon>Aphidomorpha</taxon>
        <taxon>Aphidoidea</taxon>
        <taxon>Aphididae</taxon>
        <taxon>Aphidini</taxon>
        <taxon>Aphis</taxon>
        <taxon>Aphis</taxon>
    </lineage>
</organism>
<dbReference type="AlphaFoldDB" id="A0A6G0T4S9"/>
<accession>A0A6G0T4S9</accession>
<keyword evidence="4" id="KW-1185">Reference proteome</keyword>
<sequence>MGITKRPASNCSDEILQVDVDDLVDDTIYSDTSDESDYYDPQPFTIIDYSAYYRELCPELRISYTENAEHNVDASSSPVIKPVSGVSHKKKNISQMGRKKANRAQNESFLLSLSDEIEDDIFCNDNKNGFTKAINRLSTRPDLKESFIEGNDELVLTKRNKNTAAEIKAEKKSKRSTRPDLAFKNLTTSQKSLFKQKSLPFAAIDHLETEVVRYFSLVPKGIYTSAPLPSYNRMLLHSIVRYYSLDAMSMNSRGRRAQKIVQVRNSRFDDFKPPRMSLLKYISSLNSNC</sequence>
<protein>
    <recommendedName>
        <fullName evidence="2">R3H domain-containing protein</fullName>
    </recommendedName>
</protein>
<feature type="domain" description="R3H" evidence="2">
    <location>
        <begin position="201"/>
        <end position="267"/>
    </location>
</feature>
<dbReference type="InterPro" id="IPR039629">
    <property type="entry name" value="R3HDM4"/>
</dbReference>
<dbReference type="GO" id="GO:0003676">
    <property type="term" value="F:nucleic acid binding"/>
    <property type="evidence" value="ECO:0007669"/>
    <property type="project" value="UniProtKB-UniRule"/>
</dbReference>
<feature type="compositionally biased region" description="Basic residues" evidence="1">
    <location>
        <begin position="87"/>
        <end position="99"/>
    </location>
</feature>
<comment type="caution">
    <text evidence="3">The sequence shown here is derived from an EMBL/GenBank/DDBJ whole genome shotgun (WGS) entry which is preliminary data.</text>
</comment>
<proteinExistence type="predicted"/>
<name>A0A6G0T4S9_APHGL</name>
<dbReference type="PANTHER" id="PTHR32019">
    <property type="entry name" value="R3H DOMAIN-CONTAINING PROTEIN 4"/>
    <property type="match status" value="1"/>
</dbReference>
<dbReference type="InterPro" id="IPR001374">
    <property type="entry name" value="R3H_dom"/>
</dbReference>
<evidence type="ECO:0000256" key="1">
    <source>
        <dbReference type="SAM" id="MobiDB-lite"/>
    </source>
</evidence>
<gene>
    <name evidence="3" type="ORF">AGLY_014252</name>
</gene>
<reference evidence="3 4" key="1">
    <citation type="submission" date="2019-08" db="EMBL/GenBank/DDBJ databases">
        <title>The genome of the soybean aphid Biotype 1, its phylome, world population structure and adaptation to the North American continent.</title>
        <authorList>
            <person name="Giordano R."/>
            <person name="Donthu R.K."/>
            <person name="Hernandez A.G."/>
            <person name="Wright C.L."/>
            <person name="Zimin A.V."/>
        </authorList>
    </citation>
    <scope>NUCLEOTIDE SEQUENCE [LARGE SCALE GENOMIC DNA]</scope>
    <source>
        <tissue evidence="3">Whole aphids</tissue>
    </source>
</reference>
<dbReference type="PANTHER" id="PTHR32019:SF2">
    <property type="entry name" value="R3H DOMAIN-CONTAINING PROTEIN 4"/>
    <property type="match status" value="1"/>
</dbReference>
<dbReference type="EMBL" id="VYZN01000060">
    <property type="protein sequence ID" value="KAE9525452.1"/>
    <property type="molecule type" value="Genomic_DNA"/>
</dbReference>
<dbReference type="OrthoDB" id="75169at2759"/>
<dbReference type="Proteomes" id="UP000475862">
    <property type="component" value="Unassembled WGS sequence"/>
</dbReference>
<evidence type="ECO:0000313" key="4">
    <source>
        <dbReference type="Proteomes" id="UP000475862"/>
    </source>
</evidence>
<dbReference type="SUPFAM" id="SSF82708">
    <property type="entry name" value="R3H domain"/>
    <property type="match status" value="1"/>
</dbReference>
<evidence type="ECO:0000259" key="2">
    <source>
        <dbReference type="PROSITE" id="PS51061"/>
    </source>
</evidence>
<dbReference type="InterPro" id="IPR036867">
    <property type="entry name" value="R3H_dom_sf"/>
</dbReference>
<evidence type="ECO:0000313" key="3">
    <source>
        <dbReference type="EMBL" id="KAE9525452.1"/>
    </source>
</evidence>
<dbReference type="PROSITE" id="PS51061">
    <property type="entry name" value="R3H"/>
    <property type="match status" value="1"/>
</dbReference>